<keyword evidence="1" id="KW-0004">4Fe-4S</keyword>
<keyword evidence="3" id="KW-0547">Nucleotide-binding</keyword>
<evidence type="ECO:0000256" key="13">
    <source>
        <dbReference type="ARBA" id="ARBA00038058"/>
    </source>
</evidence>
<evidence type="ECO:0000256" key="1">
    <source>
        <dbReference type="ARBA" id="ARBA00022485"/>
    </source>
</evidence>
<keyword evidence="8" id="KW-0408">Iron</keyword>
<dbReference type="PROSITE" id="PS51193">
    <property type="entry name" value="HELICASE_ATP_BIND_2"/>
    <property type="match status" value="1"/>
</dbReference>
<dbReference type="Proteomes" id="UP000642829">
    <property type="component" value="Unassembled WGS sequence"/>
</dbReference>
<comment type="similarity">
    <text evidence="13">Belongs to the helicase family. DinG subfamily.</text>
</comment>
<evidence type="ECO:0000256" key="5">
    <source>
        <dbReference type="ARBA" id="ARBA00022801"/>
    </source>
</evidence>
<dbReference type="InterPro" id="IPR027417">
    <property type="entry name" value="P-loop_NTPase"/>
</dbReference>
<name>A0A8J3DD37_9BACT</name>
<dbReference type="InterPro" id="IPR014013">
    <property type="entry name" value="Helic_SF1/SF2_ATP-bd_DinG/Rad3"/>
</dbReference>
<dbReference type="AlphaFoldDB" id="A0A8J3DD37"/>
<evidence type="ECO:0000256" key="10">
    <source>
        <dbReference type="ARBA" id="ARBA00023125"/>
    </source>
</evidence>
<dbReference type="Gene3D" id="1.10.275.40">
    <property type="match status" value="1"/>
</dbReference>
<dbReference type="SMART" id="SM00491">
    <property type="entry name" value="HELICc2"/>
    <property type="match status" value="1"/>
</dbReference>
<dbReference type="PANTHER" id="PTHR11472">
    <property type="entry name" value="DNA REPAIR DEAD HELICASE RAD3/XP-D SUBFAMILY MEMBER"/>
    <property type="match status" value="1"/>
</dbReference>
<evidence type="ECO:0000256" key="7">
    <source>
        <dbReference type="ARBA" id="ARBA00022840"/>
    </source>
</evidence>
<dbReference type="InterPro" id="IPR010614">
    <property type="entry name" value="RAD3-like_helicase_DEAD"/>
</dbReference>
<dbReference type="Pfam" id="PF12705">
    <property type="entry name" value="PDDEXK_1"/>
    <property type="match status" value="1"/>
</dbReference>
<organism evidence="15 16">
    <name type="scientific">Cerasicoccus arenae</name>
    <dbReference type="NCBI Taxonomy" id="424488"/>
    <lineage>
        <taxon>Bacteria</taxon>
        <taxon>Pseudomonadati</taxon>
        <taxon>Verrucomicrobiota</taxon>
        <taxon>Opitutia</taxon>
        <taxon>Puniceicoccales</taxon>
        <taxon>Cerasicoccaceae</taxon>
        <taxon>Cerasicoccus</taxon>
    </lineage>
</organism>
<keyword evidence="12" id="KW-0413">Isomerase</keyword>
<dbReference type="InterPro" id="IPR045028">
    <property type="entry name" value="DinG/Rad3-like"/>
</dbReference>
<keyword evidence="4" id="KW-0227">DNA damage</keyword>
<gene>
    <name evidence="15" type="primary">dinG</name>
    <name evidence="15" type="ORF">GCM10007047_26550</name>
</gene>
<comment type="caution">
    <text evidence="15">The sequence shown here is derived from an EMBL/GenBank/DDBJ whole genome shotgun (WGS) entry which is preliminary data.</text>
</comment>
<dbReference type="InterPro" id="IPR011604">
    <property type="entry name" value="PDDEXK-like_dom_sf"/>
</dbReference>
<dbReference type="InterPro" id="IPR006555">
    <property type="entry name" value="ATP-dep_Helicase_C"/>
</dbReference>
<dbReference type="InterPro" id="IPR038726">
    <property type="entry name" value="PDDEXK_AddAB-type"/>
</dbReference>
<keyword evidence="10" id="KW-0238">DNA-binding</keyword>
<dbReference type="PANTHER" id="PTHR11472:SF34">
    <property type="entry name" value="REGULATOR OF TELOMERE ELONGATION HELICASE 1"/>
    <property type="match status" value="1"/>
</dbReference>
<keyword evidence="6 15" id="KW-0347">Helicase</keyword>
<evidence type="ECO:0000256" key="8">
    <source>
        <dbReference type="ARBA" id="ARBA00023004"/>
    </source>
</evidence>
<dbReference type="InterPro" id="IPR042493">
    <property type="entry name" value="XPD_DNA_FeS"/>
</dbReference>
<evidence type="ECO:0000256" key="6">
    <source>
        <dbReference type="ARBA" id="ARBA00022806"/>
    </source>
</evidence>
<evidence type="ECO:0000256" key="4">
    <source>
        <dbReference type="ARBA" id="ARBA00022763"/>
    </source>
</evidence>
<dbReference type="GO" id="GO:0005524">
    <property type="term" value="F:ATP binding"/>
    <property type="evidence" value="ECO:0007669"/>
    <property type="project" value="UniProtKB-KW"/>
</dbReference>
<dbReference type="Gene3D" id="1.10.30.20">
    <property type="entry name" value="Bacterial XPD DNA helicase, FeS cluster domain"/>
    <property type="match status" value="1"/>
</dbReference>
<dbReference type="Pfam" id="PF06733">
    <property type="entry name" value="DEAD_2"/>
    <property type="match status" value="1"/>
</dbReference>
<reference evidence="15" key="1">
    <citation type="journal article" date="2014" name="Int. J. Syst. Evol. Microbiol.">
        <title>Complete genome sequence of Corynebacterium casei LMG S-19264T (=DSM 44701T), isolated from a smear-ripened cheese.</title>
        <authorList>
            <consortium name="US DOE Joint Genome Institute (JGI-PGF)"/>
            <person name="Walter F."/>
            <person name="Albersmeier A."/>
            <person name="Kalinowski J."/>
            <person name="Ruckert C."/>
        </authorList>
    </citation>
    <scope>NUCLEOTIDE SEQUENCE</scope>
    <source>
        <strain evidence="15">KCTC 12870</strain>
    </source>
</reference>
<dbReference type="GO" id="GO:0051539">
    <property type="term" value="F:4 iron, 4 sulfur cluster binding"/>
    <property type="evidence" value="ECO:0007669"/>
    <property type="project" value="UniProtKB-KW"/>
</dbReference>
<proteinExistence type="inferred from homology"/>
<evidence type="ECO:0000256" key="11">
    <source>
        <dbReference type="ARBA" id="ARBA00023204"/>
    </source>
</evidence>
<keyword evidence="16" id="KW-1185">Reference proteome</keyword>
<keyword evidence="5" id="KW-0378">Hydrolase</keyword>
<dbReference type="SUPFAM" id="SSF52540">
    <property type="entry name" value="P-loop containing nucleoside triphosphate hydrolases"/>
    <property type="match status" value="1"/>
</dbReference>
<keyword evidence="7" id="KW-0067">ATP-binding</keyword>
<dbReference type="GO" id="GO:0003678">
    <property type="term" value="F:DNA helicase activity"/>
    <property type="evidence" value="ECO:0007669"/>
    <property type="project" value="InterPro"/>
</dbReference>
<feature type="domain" description="Helicase ATP-binding" evidence="14">
    <location>
        <begin position="187"/>
        <end position="455"/>
    </location>
</feature>
<evidence type="ECO:0000256" key="3">
    <source>
        <dbReference type="ARBA" id="ARBA00022741"/>
    </source>
</evidence>
<dbReference type="EMBL" id="BMXG01000018">
    <property type="protein sequence ID" value="GHC07973.1"/>
    <property type="molecule type" value="Genomic_DNA"/>
</dbReference>
<evidence type="ECO:0000313" key="15">
    <source>
        <dbReference type="EMBL" id="GHC07973.1"/>
    </source>
</evidence>
<dbReference type="InterPro" id="IPR006554">
    <property type="entry name" value="Helicase-like_DEXD_c2"/>
</dbReference>
<dbReference type="Pfam" id="PF13307">
    <property type="entry name" value="Helicase_C_2"/>
    <property type="match status" value="1"/>
</dbReference>
<protein>
    <submittedName>
        <fullName evidence="15">ATP-dependent helicase</fullName>
    </submittedName>
</protein>
<evidence type="ECO:0000256" key="12">
    <source>
        <dbReference type="ARBA" id="ARBA00023235"/>
    </source>
</evidence>
<dbReference type="Gene3D" id="3.90.320.10">
    <property type="match status" value="1"/>
</dbReference>
<dbReference type="GO" id="GO:0016818">
    <property type="term" value="F:hydrolase activity, acting on acid anhydrides, in phosphorus-containing anhydrides"/>
    <property type="evidence" value="ECO:0007669"/>
    <property type="project" value="InterPro"/>
</dbReference>
<evidence type="ECO:0000313" key="16">
    <source>
        <dbReference type="Proteomes" id="UP000642829"/>
    </source>
</evidence>
<dbReference type="SMART" id="SM00488">
    <property type="entry name" value="DEXDc2"/>
    <property type="match status" value="1"/>
</dbReference>
<dbReference type="Gene3D" id="3.40.50.300">
    <property type="entry name" value="P-loop containing nucleotide triphosphate hydrolases"/>
    <property type="match status" value="2"/>
</dbReference>
<evidence type="ECO:0000256" key="9">
    <source>
        <dbReference type="ARBA" id="ARBA00023014"/>
    </source>
</evidence>
<accession>A0A8J3DD37</accession>
<keyword evidence="9" id="KW-0411">Iron-sulfur</keyword>
<evidence type="ECO:0000256" key="2">
    <source>
        <dbReference type="ARBA" id="ARBA00022723"/>
    </source>
</evidence>
<dbReference type="GO" id="GO:0006281">
    <property type="term" value="P:DNA repair"/>
    <property type="evidence" value="ECO:0007669"/>
    <property type="project" value="UniProtKB-KW"/>
</dbReference>
<dbReference type="GO" id="GO:0046872">
    <property type="term" value="F:metal ion binding"/>
    <property type="evidence" value="ECO:0007669"/>
    <property type="project" value="UniProtKB-KW"/>
</dbReference>
<dbReference type="GO" id="GO:0003677">
    <property type="term" value="F:DNA binding"/>
    <property type="evidence" value="ECO:0007669"/>
    <property type="project" value="UniProtKB-KW"/>
</dbReference>
<dbReference type="RefSeq" id="WP_189516014.1">
    <property type="nucleotide sequence ID" value="NZ_BMXG01000018.1"/>
</dbReference>
<evidence type="ECO:0000259" key="14">
    <source>
        <dbReference type="PROSITE" id="PS51193"/>
    </source>
</evidence>
<keyword evidence="11" id="KW-0234">DNA repair</keyword>
<sequence length="775" mass="87179">MRIHEGERRVSLSAREVAEFRLGPESRRGFTGQWRTALGTAWHRDLEIRTQSAVPDARFEVVIAGVLRRRNWTLEINGRIDQIIEKNGVTLLREVKTTSLPLPMAEEDLANAYPEYRRQIAVYCLLAGFSSAFTGEIRGELLFVSIGDGVMQTLPLRDDPAKLLETQLERITAFCEEQSRRRERLSPTEFKPAFAVFRPEQIKLQRELAESVTISPVRLLEAPTGFGKTGIALQHALERLRDGTCDRIIYLTGKSTGQHQAVRQLKAMIPAEGELRHFQLRSKREHSISTPRHDCTRVESCLEGIEDAWDLAGIDPAKLFEEGKTGVDDLRQLGALTGVCPFEIAKACLAFAEVWICDYNYVFSPGHRGVLQGVMGFDPAQTLLVIDEAHNLPSRVADNFSFSDTTAEAEALAAELRGTEQPYKLIKAADDWADFLATLKERDEHPATVDYEALDLLTHLNDAIQQTRLEPERLSPGSREHLFGFPSWRGFLADERFARLIWSPRGGALRVTCLSAAPHLADALVEYGSAVLMSATLSPEKSYTARLGMDAPLLRADAPWREDAYRIAIDCRVDTRYRSRASHYLETAETIHTLTRQSPSPVAVFFPSYHYAETVGSYVRQLDSLLRIAMQPRSVDLNGQLTFVEESLLTAHVLFFVLGSSFSESIDHLGGRIEDAMVVGPALPEVNPVQKAKLRQFEHLGREGAFREVYQLPAMTKINQALGRLVRAPGQRARVVLHCRRFAEQSYRELLAPEYTPEADIYRFDQLIAWLEGEV</sequence>
<keyword evidence="2" id="KW-0479">Metal-binding</keyword>
<reference evidence="15" key="2">
    <citation type="submission" date="2020-09" db="EMBL/GenBank/DDBJ databases">
        <authorList>
            <person name="Sun Q."/>
            <person name="Kim S."/>
        </authorList>
    </citation>
    <scope>NUCLEOTIDE SEQUENCE</scope>
    <source>
        <strain evidence="15">KCTC 12870</strain>
    </source>
</reference>